<protein>
    <submittedName>
        <fullName evidence="2">N-acetyltransferase</fullName>
    </submittedName>
</protein>
<reference evidence="2" key="1">
    <citation type="submission" date="2020-10" db="EMBL/GenBank/DDBJ databases">
        <authorList>
            <person name="Gilroy R."/>
        </authorList>
    </citation>
    <scope>NUCLEOTIDE SEQUENCE</scope>
    <source>
        <strain evidence="2">ChiW17-6978</strain>
    </source>
</reference>
<dbReference type="PANTHER" id="PTHR31435:SF9">
    <property type="entry name" value="PROTEIN NATD1"/>
    <property type="match status" value="1"/>
</dbReference>
<gene>
    <name evidence="2" type="ORF">IAD46_04700</name>
</gene>
<dbReference type="Proteomes" id="UP000886758">
    <property type="component" value="Unassembled WGS sequence"/>
</dbReference>
<dbReference type="PROSITE" id="PS51729">
    <property type="entry name" value="GNAT_YJDJ"/>
    <property type="match status" value="1"/>
</dbReference>
<dbReference type="Pfam" id="PF14542">
    <property type="entry name" value="Acetyltransf_CG"/>
    <property type="match status" value="1"/>
</dbReference>
<evidence type="ECO:0000259" key="1">
    <source>
        <dbReference type="PROSITE" id="PS51729"/>
    </source>
</evidence>
<dbReference type="PANTHER" id="PTHR31435">
    <property type="entry name" value="PROTEIN NATD1"/>
    <property type="match status" value="1"/>
</dbReference>
<organism evidence="2 3">
    <name type="scientific">Candidatus Pelethenecus faecipullorum</name>
    <dbReference type="NCBI Taxonomy" id="2840900"/>
    <lineage>
        <taxon>Bacteria</taxon>
        <taxon>Bacillati</taxon>
        <taxon>Mycoplasmatota</taxon>
        <taxon>Mollicutes</taxon>
        <taxon>Candidatus Pelethenecus</taxon>
    </lineage>
</organism>
<dbReference type="SUPFAM" id="SSF55729">
    <property type="entry name" value="Acyl-CoA N-acyltransferases (Nat)"/>
    <property type="match status" value="1"/>
</dbReference>
<evidence type="ECO:0000313" key="2">
    <source>
        <dbReference type="EMBL" id="HIT50307.1"/>
    </source>
</evidence>
<dbReference type="InterPro" id="IPR016181">
    <property type="entry name" value="Acyl_CoA_acyltransferase"/>
</dbReference>
<reference evidence="2" key="2">
    <citation type="journal article" date="2021" name="PeerJ">
        <title>Extensive microbial diversity within the chicken gut microbiome revealed by metagenomics and culture.</title>
        <authorList>
            <person name="Gilroy R."/>
            <person name="Ravi A."/>
            <person name="Getino M."/>
            <person name="Pursley I."/>
            <person name="Horton D.L."/>
            <person name="Alikhan N.F."/>
            <person name="Baker D."/>
            <person name="Gharbi K."/>
            <person name="Hall N."/>
            <person name="Watson M."/>
            <person name="Adriaenssens E.M."/>
            <person name="Foster-Nyarko E."/>
            <person name="Jarju S."/>
            <person name="Secka A."/>
            <person name="Antonio M."/>
            <person name="Oren A."/>
            <person name="Chaudhuri R.R."/>
            <person name="La Ragione R."/>
            <person name="Hildebrand F."/>
            <person name="Pallen M.J."/>
        </authorList>
    </citation>
    <scope>NUCLEOTIDE SEQUENCE</scope>
    <source>
        <strain evidence="2">ChiW17-6978</strain>
    </source>
</reference>
<feature type="domain" description="N-acetyltransferase" evidence="1">
    <location>
        <begin position="2"/>
        <end position="90"/>
    </location>
</feature>
<dbReference type="InterPro" id="IPR031165">
    <property type="entry name" value="GNAT_YJDJ"/>
</dbReference>
<dbReference type="InterPro" id="IPR045057">
    <property type="entry name" value="Gcn5-rel_NAT"/>
</dbReference>
<name>A0A9D1GR13_9MOLU</name>
<evidence type="ECO:0000313" key="3">
    <source>
        <dbReference type="Proteomes" id="UP000886758"/>
    </source>
</evidence>
<dbReference type="CDD" id="cd04301">
    <property type="entry name" value="NAT_SF"/>
    <property type="match status" value="1"/>
</dbReference>
<dbReference type="Gene3D" id="3.40.630.30">
    <property type="match status" value="1"/>
</dbReference>
<comment type="caution">
    <text evidence="2">The sequence shown here is derived from an EMBL/GenBank/DDBJ whole genome shotgun (WGS) entry which is preliminary data.</text>
</comment>
<proteinExistence type="predicted"/>
<dbReference type="EMBL" id="DVLF01000148">
    <property type="protein sequence ID" value="HIT50307.1"/>
    <property type="molecule type" value="Genomic_DNA"/>
</dbReference>
<accession>A0A9D1GR13</accession>
<sequence>MTIIKEKNCVYIEDETHTKRAYVTFPFVGDRVVAIDHTYVDECLRGMNLASQLMRAALEVIREEGYQVTLKCSYAMAWFEKHPEEKDVLLRRS</sequence>
<dbReference type="AlphaFoldDB" id="A0A9D1GR13"/>